<dbReference type="PANTHER" id="PTHR42718">
    <property type="entry name" value="MAJOR FACILITATOR SUPERFAMILY MULTIDRUG TRANSPORTER MFSC"/>
    <property type="match status" value="1"/>
</dbReference>
<keyword evidence="8" id="KW-1185">Reference proteome</keyword>
<feature type="transmembrane region" description="Helical" evidence="5">
    <location>
        <begin position="395"/>
        <end position="417"/>
    </location>
</feature>
<gene>
    <name evidence="7" type="ORF">K1718_05500</name>
</gene>
<feature type="transmembrane region" description="Helical" evidence="5">
    <location>
        <begin position="104"/>
        <end position="129"/>
    </location>
</feature>
<evidence type="ECO:0000313" key="8">
    <source>
        <dbReference type="Proteomes" id="UP001209803"/>
    </source>
</evidence>
<feature type="transmembrane region" description="Helical" evidence="5">
    <location>
        <begin position="259"/>
        <end position="279"/>
    </location>
</feature>
<keyword evidence="3 5" id="KW-1133">Transmembrane helix</keyword>
<protein>
    <submittedName>
        <fullName evidence="7">MFS transporter</fullName>
    </submittedName>
</protein>
<name>A0ABY8F6E2_9HYPH</name>
<accession>A0ABY8F6E2</accession>
<feature type="transmembrane region" description="Helical" evidence="5">
    <location>
        <begin position="299"/>
        <end position="319"/>
    </location>
</feature>
<proteinExistence type="predicted"/>
<dbReference type="CDD" id="cd17321">
    <property type="entry name" value="MFS_MMR_MDR_like"/>
    <property type="match status" value="1"/>
</dbReference>
<comment type="subcellular location">
    <subcellularLocation>
        <location evidence="1">Membrane</location>
        <topology evidence="1">Multi-pass membrane protein</topology>
    </subcellularLocation>
</comment>
<evidence type="ECO:0000256" key="1">
    <source>
        <dbReference type="ARBA" id="ARBA00004141"/>
    </source>
</evidence>
<evidence type="ECO:0000256" key="4">
    <source>
        <dbReference type="ARBA" id="ARBA00023136"/>
    </source>
</evidence>
<feature type="transmembrane region" description="Helical" evidence="5">
    <location>
        <begin position="331"/>
        <end position="349"/>
    </location>
</feature>
<feature type="transmembrane region" description="Helical" evidence="5">
    <location>
        <begin position="136"/>
        <end position="155"/>
    </location>
</feature>
<evidence type="ECO:0000256" key="2">
    <source>
        <dbReference type="ARBA" id="ARBA00022692"/>
    </source>
</evidence>
<feature type="transmembrane region" description="Helical" evidence="5">
    <location>
        <begin position="167"/>
        <end position="186"/>
    </location>
</feature>
<evidence type="ECO:0000256" key="5">
    <source>
        <dbReference type="SAM" id="Phobius"/>
    </source>
</evidence>
<keyword evidence="4 5" id="KW-0472">Membrane</keyword>
<feature type="transmembrane region" description="Helical" evidence="5">
    <location>
        <begin position="198"/>
        <end position="217"/>
    </location>
</feature>
<dbReference type="PANTHER" id="PTHR42718:SF49">
    <property type="entry name" value="EXPORT PROTEIN"/>
    <property type="match status" value="1"/>
</dbReference>
<dbReference type="RefSeq" id="WP_265682892.1">
    <property type="nucleotide sequence ID" value="NZ_CP120863.1"/>
</dbReference>
<sequence>MQAISDANRKWWLLGAVSCVLGLVLLDETVVGIALPTIQKELGLSNNDAHWVVNAYLLTFACFVAVGGKIADLFGILRVFLFGLALFAICSVACGFAPSGGALIAARALQGLGAAIIFPLFLAMITITFPKDVRGAALATSGAVGTTFLALGPLVGGLFTDFLSWRWIFWINPFVAVVVAVLVTLTWRDVPRPAGRQIDWIGLLLMATAMFCVVFGLMEASDLGWRNPLILASMFLGLVLFGLFWRFELRQSMPLIEVDLFSSPVFAGSNLTIFTAQYAKMPLFVFVALYAQTDLHLTPFQAGVVVMLAPALQPITAVVCGRYADKIAKRWQVLFGLGVLTLAFLWQAATWSYENVFLFVPGLLIAGLAFPFLFTPTRAAVSEALPEHKHGQGGGIAMTSQIAGGTVGLAVSSAAFALGGFGLVFALTALLSTLVFIYAAFAFRGA</sequence>
<dbReference type="SUPFAM" id="SSF103473">
    <property type="entry name" value="MFS general substrate transporter"/>
    <property type="match status" value="2"/>
</dbReference>
<evidence type="ECO:0000259" key="6">
    <source>
        <dbReference type="PROSITE" id="PS50850"/>
    </source>
</evidence>
<dbReference type="InterPro" id="IPR011701">
    <property type="entry name" value="MFS"/>
</dbReference>
<feature type="transmembrane region" description="Helical" evidence="5">
    <location>
        <begin position="355"/>
        <end position="374"/>
    </location>
</feature>
<dbReference type="PRINTS" id="PR01036">
    <property type="entry name" value="TCRTETB"/>
</dbReference>
<dbReference type="Gene3D" id="1.20.1250.20">
    <property type="entry name" value="MFS general substrate transporter like domains"/>
    <property type="match status" value="1"/>
</dbReference>
<feature type="transmembrane region" description="Helical" evidence="5">
    <location>
        <begin position="49"/>
        <end position="67"/>
    </location>
</feature>
<reference evidence="7 8" key="1">
    <citation type="submission" date="2023-03" db="EMBL/GenBank/DDBJ databases">
        <title>Roseibium porphyridii sp. nov. and Roseibium rhodosorbium sp. nov. isolated from marine algae, Porphyridium cruentum and Rhodosorus marinus, respectively.</title>
        <authorList>
            <person name="Lee M.W."/>
            <person name="Choi B.J."/>
            <person name="Lee J.K."/>
            <person name="Choi D.G."/>
            <person name="Baek J.H."/>
            <person name="Bayburt H."/>
            <person name="Kim J.M."/>
            <person name="Han D.M."/>
            <person name="Kim K.H."/>
            <person name="Jeon C.O."/>
        </authorList>
    </citation>
    <scope>NUCLEOTIDE SEQUENCE [LARGE SCALE GENOMIC DNA]</scope>
    <source>
        <strain evidence="7 8">KMA01</strain>
    </source>
</reference>
<feature type="transmembrane region" description="Helical" evidence="5">
    <location>
        <begin position="79"/>
        <end position="98"/>
    </location>
</feature>
<evidence type="ECO:0000313" key="7">
    <source>
        <dbReference type="EMBL" id="WFE90801.1"/>
    </source>
</evidence>
<dbReference type="InterPro" id="IPR036259">
    <property type="entry name" value="MFS_trans_sf"/>
</dbReference>
<feature type="transmembrane region" description="Helical" evidence="5">
    <location>
        <begin position="12"/>
        <end position="37"/>
    </location>
</feature>
<keyword evidence="2 5" id="KW-0812">Transmembrane</keyword>
<dbReference type="Proteomes" id="UP001209803">
    <property type="component" value="Chromosome"/>
</dbReference>
<dbReference type="EMBL" id="CP120863">
    <property type="protein sequence ID" value="WFE90801.1"/>
    <property type="molecule type" value="Genomic_DNA"/>
</dbReference>
<feature type="transmembrane region" description="Helical" evidence="5">
    <location>
        <begin position="423"/>
        <end position="443"/>
    </location>
</feature>
<feature type="transmembrane region" description="Helical" evidence="5">
    <location>
        <begin position="229"/>
        <end position="247"/>
    </location>
</feature>
<dbReference type="Pfam" id="PF07690">
    <property type="entry name" value="MFS_1"/>
    <property type="match status" value="2"/>
</dbReference>
<evidence type="ECO:0000256" key="3">
    <source>
        <dbReference type="ARBA" id="ARBA00022989"/>
    </source>
</evidence>
<feature type="domain" description="Major facilitator superfamily (MFS) profile" evidence="6">
    <location>
        <begin position="13"/>
        <end position="446"/>
    </location>
</feature>
<dbReference type="PROSITE" id="PS50850">
    <property type="entry name" value="MFS"/>
    <property type="match status" value="1"/>
</dbReference>
<organism evidence="7 8">
    <name type="scientific">Roseibium porphyridii</name>
    <dbReference type="NCBI Taxonomy" id="2866279"/>
    <lineage>
        <taxon>Bacteria</taxon>
        <taxon>Pseudomonadati</taxon>
        <taxon>Pseudomonadota</taxon>
        <taxon>Alphaproteobacteria</taxon>
        <taxon>Hyphomicrobiales</taxon>
        <taxon>Stappiaceae</taxon>
        <taxon>Roseibium</taxon>
    </lineage>
</organism>
<dbReference type="InterPro" id="IPR020846">
    <property type="entry name" value="MFS_dom"/>
</dbReference>
<dbReference type="Gene3D" id="1.20.1720.10">
    <property type="entry name" value="Multidrug resistance protein D"/>
    <property type="match status" value="1"/>
</dbReference>